<accession>A0A9P7D5J2</accession>
<dbReference type="EMBL" id="JABBWD010000012">
    <property type="protein sequence ID" value="KAG1779326.1"/>
    <property type="molecule type" value="Genomic_DNA"/>
</dbReference>
<proteinExistence type="predicted"/>
<protein>
    <submittedName>
        <fullName evidence="2">GH3 auxin-responsive promoter</fullName>
    </submittedName>
</protein>
<dbReference type="OrthoDB" id="10004661at2759"/>
<dbReference type="GO" id="GO:0016881">
    <property type="term" value="F:acid-amino acid ligase activity"/>
    <property type="evidence" value="ECO:0007669"/>
    <property type="project" value="TreeGrafter"/>
</dbReference>
<sequence length="294" mass="32912">MLDHSREPLEKHFTPNPLRAAELRKIGPPGVQGWAVRVWPDLKKFIGITGGPAAASVPKVTHILGPSVPMQAPCYGSSECYIAIPHFNGDPNTDFKVVPVDGVTEYLDVRSNKPFERVLSAWELRYRIGDVVTVKGFAPDDGLPVINYLHRRDGSLGLAYGSTCTESQLTNAILSASQRWIGQIIDFTIVADDRDTPVTYGYLVEIGGDIGKDAKMATRQTFENLMTNDEYHMAFWQGRARKPSIRIVERGTFTEYRRQKCDKTNVSMGQVKVPIVLSDATFREWLLQRAIMEL</sequence>
<reference evidence="2" key="1">
    <citation type="journal article" date="2020" name="New Phytol.">
        <title>Comparative genomics reveals dynamic genome evolution in host specialist ectomycorrhizal fungi.</title>
        <authorList>
            <person name="Lofgren L.A."/>
            <person name="Nguyen N.H."/>
            <person name="Vilgalys R."/>
            <person name="Ruytinx J."/>
            <person name="Liao H.L."/>
            <person name="Branco S."/>
            <person name="Kuo A."/>
            <person name="LaButti K."/>
            <person name="Lipzen A."/>
            <person name="Andreopoulos W."/>
            <person name="Pangilinan J."/>
            <person name="Riley R."/>
            <person name="Hundley H."/>
            <person name="Na H."/>
            <person name="Barry K."/>
            <person name="Grigoriev I.V."/>
            <person name="Stajich J.E."/>
            <person name="Kennedy P.G."/>
        </authorList>
    </citation>
    <scope>NUCLEOTIDE SEQUENCE</scope>
    <source>
        <strain evidence="2">DOB743</strain>
    </source>
</reference>
<keyword evidence="3" id="KW-1185">Reference proteome</keyword>
<feature type="domain" description="GH3 C-terminal" evidence="1">
    <location>
        <begin position="168"/>
        <end position="279"/>
    </location>
</feature>
<comment type="caution">
    <text evidence="2">The sequence shown here is derived from an EMBL/GenBank/DDBJ whole genome shotgun (WGS) entry which is preliminary data.</text>
</comment>
<name>A0A9P7D5J2_9AGAM</name>
<dbReference type="InterPro" id="IPR055378">
    <property type="entry name" value="GH3_C"/>
</dbReference>
<dbReference type="InterPro" id="IPR004993">
    <property type="entry name" value="GH3"/>
</dbReference>
<evidence type="ECO:0000313" key="2">
    <source>
        <dbReference type="EMBL" id="KAG1779326.1"/>
    </source>
</evidence>
<evidence type="ECO:0000259" key="1">
    <source>
        <dbReference type="Pfam" id="PF23572"/>
    </source>
</evidence>
<dbReference type="AlphaFoldDB" id="A0A9P7D5J2"/>
<gene>
    <name evidence="2" type="ORF">EV702DRAFT_1195296</name>
</gene>
<organism evidence="2 3">
    <name type="scientific">Suillus placidus</name>
    <dbReference type="NCBI Taxonomy" id="48579"/>
    <lineage>
        <taxon>Eukaryota</taxon>
        <taxon>Fungi</taxon>
        <taxon>Dikarya</taxon>
        <taxon>Basidiomycota</taxon>
        <taxon>Agaricomycotina</taxon>
        <taxon>Agaricomycetes</taxon>
        <taxon>Agaricomycetidae</taxon>
        <taxon>Boletales</taxon>
        <taxon>Suillineae</taxon>
        <taxon>Suillaceae</taxon>
        <taxon>Suillus</taxon>
    </lineage>
</organism>
<dbReference type="Pfam" id="PF23572">
    <property type="entry name" value="GH3_C"/>
    <property type="match status" value="1"/>
</dbReference>
<dbReference type="GO" id="GO:0005737">
    <property type="term" value="C:cytoplasm"/>
    <property type="evidence" value="ECO:0007669"/>
    <property type="project" value="TreeGrafter"/>
</dbReference>
<dbReference type="PANTHER" id="PTHR31901:SF9">
    <property type="entry name" value="GH3 DOMAIN-CONTAINING PROTEIN"/>
    <property type="match status" value="1"/>
</dbReference>
<dbReference type="Proteomes" id="UP000714275">
    <property type="component" value="Unassembled WGS sequence"/>
</dbReference>
<evidence type="ECO:0000313" key="3">
    <source>
        <dbReference type="Proteomes" id="UP000714275"/>
    </source>
</evidence>
<dbReference type="PANTHER" id="PTHR31901">
    <property type="entry name" value="GH3 DOMAIN-CONTAINING PROTEIN"/>
    <property type="match status" value="1"/>
</dbReference>